<gene>
    <name evidence="2" type="ORF">JK635_07455</name>
</gene>
<evidence type="ECO:0000256" key="1">
    <source>
        <dbReference type="SAM" id="MobiDB-lite"/>
    </source>
</evidence>
<dbReference type="Proteomes" id="UP000623967">
    <property type="component" value="Unassembled WGS sequence"/>
</dbReference>
<evidence type="ECO:0008006" key="4">
    <source>
        <dbReference type="Google" id="ProtNLM"/>
    </source>
</evidence>
<sequence length="520" mass="61320">MNALSLESSVCLSPETKIQIDRALSHLVFHHPESQYICLFKKHPGEYEIDRFGRKKQKVTQTHFLLQDLLHQPSLLAPFVGEDAYFSMNDYFKIRYKNGIERIDRTQNHIHRARALYVDIDFHSLTQYHLAPELFLEYLKEEIERLTDGDVLPEPNYMIWSGRGVNLVWLLQPVSESGFPYWRALEEYFITQFDYLGADAKVKDLPRVMRLDGGINSKNGVEVRTDYRHEKRYDMDNLLKKCLPDLYEKRQHLREVAHIIVGRAEKKKKRKPKKRKPEPLRHGKKGTVTRFRGSTNQLNLFRAKDLEKLSEMRKGKVTGNRDLILFLYCLHLTRYYTGRMKAEKKILNPEDKETAFQRAFQKTLLLNQTFTFPMSEKEITTNMQSVLTTSLNEDSPLYQKQAKEKGYRLAGYYYSNERIIKELNITPEEQQTLYTIISKSEKERRNPPEVIRKKDKDRKKTARQKAKIVSREEKRQRDIELLRETLKAYPGASQRALQKLTHLSASRVNSLLKELKTGKY</sequence>
<protein>
    <recommendedName>
        <fullName evidence="4">Replication protein</fullName>
    </recommendedName>
</protein>
<feature type="region of interest" description="Disordered" evidence="1">
    <location>
        <begin position="264"/>
        <end position="287"/>
    </location>
</feature>
<proteinExistence type="predicted"/>
<comment type="caution">
    <text evidence="2">The sequence shown here is derived from an EMBL/GenBank/DDBJ whole genome shotgun (WGS) entry which is preliminary data.</text>
</comment>
<dbReference type="RefSeq" id="WP_202653325.1">
    <property type="nucleotide sequence ID" value="NZ_JAESWB010000134.1"/>
</dbReference>
<organism evidence="2 3">
    <name type="scientific">Neobacillus paridis</name>
    <dbReference type="NCBI Taxonomy" id="2803862"/>
    <lineage>
        <taxon>Bacteria</taxon>
        <taxon>Bacillati</taxon>
        <taxon>Bacillota</taxon>
        <taxon>Bacilli</taxon>
        <taxon>Bacillales</taxon>
        <taxon>Bacillaceae</taxon>
        <taxon>Neobacillus</taxon>
    </lineage>
</organism>
<feature type="region of interest" description="Disordered" evidence="1">
    <location>
        <begin position="439"/>
        <end position="470"/>
    </location>
</feature>
<name>A0ABS1TL64_9BACI</name>
<accession>A0ABS1TL64</accession>
<evidence type="ECO:0000313" key="3">
    <source>
        <dbReference type="Proteomes" id="UP000623967"/>
    </source>
</evidence>
<keyword evidence="3" id="KW-1185">Reference proteome</keyword>
<feature type="compositionally biased region" description="Basic and acidic residues" evidence="1">
    <location>
        <begin position="439"/>
        <end position="454"/>
    </location>
</feature>
<feature type="compositionally biased region" description="Basic residues" evidence="1">
    <location>
        <begin position="455"/>
        <end position="468"/>
    </location>
</feature>
<reference evidence="2 3" key="1">
    <citation type="submission" date="2021-01" db="EMBL/GenBank/DDBJ databases">
        <title>Genome public.</title>
        <authorList>
            <person name="Liu C."/>
            <person name="Sun Q."/>
        </authorList>
    </citation>
    <scope>NUCLEOTIDE SEQUENCE [LARGE SCALE GENOMIC DNA]</scope>
    <source>
        <strain evidence="2 3">YIM B02564</strain>
    </source>
</reference>
<feature type="compositionally biased region" description="Basic residues" evidence="1">
    <location>
        <begin position="265"/>
        <end position="287"/>
    </location>
</feature>
<dbReference type="EMBL" id="JAESWB010000134">
    <property type="protein sequence ID" value="MBL4952045.1"/>
    <property type="molecule type" value="Genomic_DNA"/>
</dbReference>
<evidence type="ECO:0000313" key="2">
    <source>
        <dbReference type="EMBL" id="MBL4952045.1"/>
    </source>
</evidence>